<accession>Q82QA1</accession>
<dbReference type="EMBL" id="BA000030">
    <property type="protein sequence ID" value="BAC68329.1"/>
    <property type="molecule type" value="Genomic_DNA"/>
</dbReference>
<reference evidence="1 2" key="1">
    <citation type="journal article" date="2001" name="Proc. Natl. Acad. Sci. U.S.A.">
        <title>Genome sequence of an industrial microorganism Streptomyces avermitilis: deducing the ability of producing secondary metabolites.</title>
        <authorList>
            <person name="Omura S."/>
            <person name="Ikeda H."/>
            <person name="Ishikawa J."/>
            <person name="Hanamoto A."/>
            <person name="Takahashi C."/>
            <person name="Shinose M."/>
            <person name="Takahashi Y."/>
            <person name="Horikawa H."/>
            <person name="Nakazawa H."/>
            <person name="Osonoe T."/>
            <person name="Kikuchi H."/>
            <person name="Shiba T."/>
            <person name="Sakaki Y."/>
            <person name="Hattori M."/>
        </authorList>
    </citation>
    <scope>NUCLEOTIDE SEQUENCE [LARGE SCALE GENOMIC DNA]</scope>
    <source>
        <strain evidence="2">ATCC 31267 / DSM 46492 / JCM 5070 / NBRC 14893 / NCIMB 12804 / NRRL 8165 / MA-4680</strain>
    </source>
</reference>
<proteinExistence type="predicted"/>
<reference evidence="1 2" key="3">
    <citation type="journal article" date="2014" name="J. Ind. Microbiol. Biotechnol.">
        <title>Genome mining of the Streptomyces avermitilis genome and development of genome-minimized hosts for heterologous expression of biosynthetic gene clusters.</title>
        <authorList>
            <person name="Ikeda H."/>
            <person name="Shin-ya K."/>
            <person name="Omura S."/>
        </authorList>
    </citation>
    <scope>NUCLEOTIDE SEQUENCE [LARGE SCALE GENOMIC DNA]</scope>
    <source>
        <strain evidence="2">ATCC 31267 / DSM 46492 / JCM 5070 / NBRC 14893 / NCIMB 12804 / NRRL 8165 / MA-4680</strain>
    </source>
</reference>
<dbReference type="KEGG" id="sma:SAVERM_619"/>
<gene>
    <name evidence="1" type="ORF">SAVERM_619</name>
</gene>
<protein>
    <submittedName>
        <fullName evidence="1">Uncharacterized protein</fullName>
    </submittedName>
</protein>
<dbReference type="HOGENOM" id="CLU_187756_0_0_11"/>
<reference evidence="1 2" key="2">
    <citation type="journal article" date="2003" name="Nat. Biotechnol.">
        <title>Complete genome sequence and comparative analysis of the industrial microorganism Streptomyces avermitilis.</title>
        <authorList>
            <person name="Ikeda H."/>
            <person name="Ishikawa J."/>
            <person name="Hanamoto A."/>
            <person name="Shinose M."/>
            <person name="Kikuchi H."/>
            <person name="Shiba T."/>
            <person name="Sakaki Y."/>
            <person name="Hattori M."/>
            <person name="Omura S."/>
        </authorList>
    </citation>
    <scope>NUCLEOTIDE SEQUENCE [LARGE SCALE GENOMIC DNA]</scope>
    <source>
        <strain evidence="2">ATCC 31267 / DSM 46492 / JCM 5070 / NBRC 14893 / NCIMB 12804 / NRRL 8165 / MA-4680</strain>
    </source>
</reference>
<dbReference type="eggNOG" id="ENOG502ZFPY">
    <property type="taxonomic scope" value="Bacteria"/>
</dbReference>
<sequence>MPSSQLHVCRVAWPACSNGRGGTLVDVVRVMEALAEQGVTVLFKADAERMRDGVRPWTFVANGLPFHEDLLVRTDAASVEACLKICLPQLRARGLVIPE</sequence>
<keyword evidence="2" id="KW-1185">Reference proteome</keyword>
<name>Q82QA1_STRAW</name>
<dbReference type="AlphaFoldDB" id="Q82QA1"/>
<dbReference type="Proteomes" id="UP000000428">
    <property type="component" value="Chromosome"/>
</dbReference>
<organism evidence="1 2">
    <name type="scientific">Streptomyces avermitilis (strain ATCC 31267 / DSM 46492 / JCM 5070 / NBRC 14893 / NCIMB 12804 / NRRL 8165 / MA-4680)</name>
    <dbReference type="NCBI Taxonomy" id="227882"/>
    <lineage>
        <taxon>Bacteria</taxon>
        <taxon>Bacillati</taxon>
        <taxon>Actinomycetota</taxon>
        <taxon>Actinomycetes</taxon>
        <taxon>Kitasatosporales</taxon>
        <taxon>Streptomycetaceae</taxon>
        <taxon>Streptomyces</taxon>
    </lineage>
</organism>
<evidence type="ECO:0000313" key="2">
    <source>
        <dbReference type="Proteomes" id="UP000000428"/>
    </source>
</evidence>
<evidence type="ECO:0000313" key="1">
    <source>
        <dbReference type="EMBL" id="BAC68329.1"/>
    </source>
</evidence>